<proteinExistence type="predicted"/>
<dbReference type="InterPro" id="IPR043502">
    <property type="entry name" value="DNA/RNA_pol_sf"/>
</dbReference>
<accession>A0ABQ7WWG3</accession>
<evidence type="ECO:0000313" key="3">
    <source>
        <dbReference type="Proteomes" id="UP000826656"/>
    </source>
</evidence>
<dbReference type="Pfam" id="PF00078">
    <property type="entry name" value="RVT_1"/>
    <property type="match status" value="1"/>
</dbReference>
<dbReference type="InterPro" id="IPR043128">
    <property type="entry name" value="Rev_trsase/Diguanyl_cyclase"/>
</dbReference>
<dbReference type="PANTHER" id="PTHR33116">
    <property type="entry name" value="REVERSE TRANSCRIPTASE ZINC-BINDING DOMAIN-CONTAINING PROTEIN-RELATED-RELATED"/>
    <property type="match status" value="1"/>
</dbReference>
<dbReference type="PANTHER" id="PTHR33116:SF85">
    <property type="entry name" value="REVERSE TRANSCRIPTASE ZINC-BINDING DOMAIN-CONTAINING PROTEIN"/>
    <property type="match status" value="1"/>
</dbReference>
<sequence>MSGEVQMSSEKQPRRGVSCTTYFDALWFCYCRSCQSTWSYEAGCIMLSRIFDSVPIIFSYLLKNPQEKALIPKKAGASELKDFRPISLITGIHKVIAMLLTERLKKVVDRLVNKHQMAFIKGRQIMDAALIASECVNSRMKGDKPSVMCKLDIEKAYDHVNWNFLMSILRQMGFGEKWLGWINFCITTVKFSVLVNGEPVGFFPSGRGLRQGNPLSPFLFVLAMEGFDSMMRRAIQHKRINGFQIGGVRGQYKEICHLLYADDTVIFCEPTEEQISHIRLLLLFFESTSGLKVNWRKSNLFPIKEVLNIQSLADILGCKVEHLPTVYLGIPLGYQYEEIVIWDGIIEKAEKRLTRWKTQYLSIGGRLTLIKSVLDSLPTYVMSLFPLPKKVLKKLDKLRRNFLWLGCKENNGYNLGWDLSLRRFLNDWEVDRVANLLHEIGDFTGTTSAPDSMRWKHKKDGNFTVKRVYETTQNEPCLSTLQIYSAAGLDEVKARARRDGGKSFHIASGGLCGERNSRRFEDKSNSIHRVRWNCIVSLFFWCKQRNIEELELVDMLGSLRISLFVGGMELVPYPSSITEFIFYSAKLKAMARDSTWTSLSDVVIWVLRSVCVHAKLMKAIGYRRELCKHRFFKDLDCCLAKPGSSKDKCCTDPCL</sequence>
<feature type="domain" description="Reverse transcriptase" evidence="1">
    <location>
        <begin position="52"/>
        <end position="332"/>
    </location>
</feature>
<gene>
    <name evidence="2" type="ORF">KY290_003976</name>
</gene>
<dbReference type="PROSITE" id="PS50878">
    <property type="entry name" value="RT_POL"/>
    <property type="match status" value="1"/>
</dbReference>
<name>A0ABQ7WWG3_SOLTU</name>
<dbReference type="InterPro" id="IPR000477">
    <property type="entry name" value="RT_dom"/>
</dbReference>
<dbReference type="CDD" id="cd01650">
    <property type="entry name" value="RT_nLTR_like"/>
    <property type="match status" value="1"/>
</dbReference>
<comment type="caution">
    <text evidence="2">The sequence shown here is derived from an EMBL/GenBank/DDBJ whole genome shotgun (WGS) entry which is preliminary data.</text>
</comment>
<reference evidence="2 3" key="1">
    <citation type="journal article" date="2021" name="bioRxiv">
        <title>Chromosome-scale and haplotype-resolved genome assembly of a tetraploid potato cultivar.</title>
        <authorList>
            <person name="Sun H."/>
            <person name="Jiao W.-B."/>
            <person name="Krause K."/>
            <person name="Campoy J.A."/>
            <person name="Goel M."/>
            <person name="Folz-Donahue K."/>
            <person name="Kukat C."/>
            <person name="Huettel B."/>
            <person name="Schneeberger K."/>
        </authorList>
    </citation>
    <scope>NUCLEOTIDE SEQUENCE [LARGE SCALE GENOMIC DNA]</scope>
    <source>
        <strain evidence="2">SolTubOtavaFocal</strain>
        <tissue evidence="2">Leaves</tissue>
    </source>
</reference>
<dbReference type="Gene3D" id="3.30.70.270">
    <property type="match status" value="1"/>
</dbReference>
<protein>
    <recommendedName>
        <fullName evidence="1">Reverse transcriptase domain-containing protein</fullName>
    </recommendedName>
</protein>
<dbReference type="Proteomes" id="UP000826656">
    <property type="component" value="Unassembled WGS sequence"/>
</dbReference>
<dbReference type="SUPFAM" id="SSF56672">
    <property type="entry name" value="DNA/RNA polymerases"/>
    <property type="match status" value="1"/>
</dbReference>
<organism evidence="2 3">
    <name type="scientific">Solanum tuberosum</name>
    <name type="common">Potato</name>
    <dbReference type="NCBI Taxonomy" id="4113"/>
    <lineage>
        <taxon>Eukaryota</taxon>
        <taxon>Viridiplantae</taxon>
        <taxon>Streptophyta</taxon>
        <taxon>Embryophyta</taxon>
        <taxon>Tracheophyta</taxon>
        <taxon>Spermatophyta</taxon>
        <taxon>Magnoliopsida</taxon>
        <taxon>eudicotyledons</taxon>
        <taxon>Gunneridae</taxon>
        <taxon>Pentapetalae</taxon>
        <taxon>asterids</taxon>
        <taxon>lamiids</taxon>
        <taxon>Solanales</taxon>
        <taxon>Solanaceae</taxon>
        <taxon>Solanoideae</taxon>
        <taxon>Solaneae</taxon>
        <taxon>Solanum</taxon>
    </lineage>
</organism>
<evidence type="ECO:0000313" key="2">
    <source>
        <dbReference type="EMBL" id="KAH0784378.1"/>
    </source>
</evidence>
<dbReference type="EMBL" id="JAIVGD010000001">
    <property type="protein sequence ID" value="KAH0784378.1"/>
    <property type="molecule type" value="Genomic_DNA"/>
</dbReference>
<keyword evidence="3" id="KW-1185">Reference proteome</keyword>
<evidence type="ECO:0000259" key="1">
    <source>
        <dbReference type="PROSITE" id="PS50878"/>
    </source>
</evidence>